<keyword evidence="1" id="KW-0472">Membrane</keyword>
<comment type="caution">
    <text evidence="3">The sequence shown here is derived from an EMBL/GenBank/DDBJ whole genome shotgun (WGS) entry which is preliminary data.</text>
</comment>
<sequence length="176" mass="20001">MSSERLYFFDSEAKQARGPYLLDQLKEFSETGVISRNTLVAPPDNSEWIAISDWPELDSFLFPPSTIHLRTERYQAEAEAPAALATDAYEVLAINRSHEDPDKLVITDEDMRPRMTRRTRDYLWGIFGGNFLIIAGNGLYGLLFGVNPVILLFSLALVAMWTAGFTWITYGIMGRW</sequence>
<keyword evidence="1" id="KW-0812">Transmembrane</keyword>
<dbReference type="Pfam" id="PF14237">
    <property type="entry name" value="GYF_2"/>
    <property type="match status" value="1"/>
</dbReference>
<protein>
    <recommendedName>
        <fullName evidence="2">GYF domain-containing protein</fullName>
    </recommendedName>
</protein>
<keyword evidence="1" id="KW-1133">Transmembrane helix</keyword>
<dbReference type="AlphaFoldDB" id="A0A8J3DJH5"/>
<feature type="domain" description="GYF" evidence="2">
    <location>
        <begin position="11"/>
        <end position="57"/>
    </location>
</feature>
<evidence type="ECO:0000259" key="2">
    <source>
        <dbReference type="Pfam" id="PF14237"/>
    </source>
</evidence>
<proteinExistence type="predicted"/>
<evidence type="ECO:0000313" key="3">
    <source>
        <dbReference type="EMBL" id="GHC10352.1"/>
    </source>
</evidence>
<reference evidence="3" key="2">
    <citation type="submission" date="2020-09" db="EMBL/GenBank/DDBJ databases">
        <authorList>
            <person name="Sun Q."/>
            <person name="Kim S."/>
        </authorList>
    </citation>
    <scope>NUCLEOTIDE SEQUENCE</scope>
    <source>
        <strain evidence="3">KCTC 12870</strain>
    </source>
</reference>
<keyword evidence="4" id="KW-1185">Reference proteome</keyword>
<gene>
    <name evidence="3" type="ORF">GCM10007047_29610</name>
</gene>
<dbReference type="RefSeq" id="WP_189516631.1">
    <property type="nucleotide sequence ID" value="NZ_BMXG01000023.1"/>
</dbReference>
<dbReference type="EMBL" id="BMXG01000023">
    <property type="protein sequence ID" value="GHC10352.1"/>
    <property type="molecule type" value="Genomic_DNA"/>
</dbReference>
<feature type="transmembrane region" description="Helical" evidence="1">
    <location>
        <begin position="122"/>
        <end position="143"/>
    </location>
</feature>
<name>A0A8J3DJH5_9BACT</name>
<organism evidence="3 4">
    <name type="scientific">Cerasicoccus arenae</name>
    <dbReference type="NCBI Taxonomy" id="424488"/>
    <lineage>
        <taxon>Bacteria</taxon>
        <taxon>Pseudomonadati</taxon>
        <taxon>Verrucomicrobiota</taxon>
        <taxon>Opitutia</taxon>
        <taxon>Puniceicoccales</taxon>
        <taxon>Cerasicoccaceae</taxon>
        <taxon>Cerasicoccus</taxon>
    </lineage>
</organism>
<evidence type="ECO:0000313" key="4">
    <source>
        <dbReference type="Proteomes" id="UP000642829"/>
    </source>
</evidence>
<reference evidence="3" key="1">
    <citation type="journal article" date="2014" name="Int. J. Syst. Evol. Microbiol.">
        <title>Complete genome sequence of Corynebacterium casei LMG S-19264T (=DSM 44701T), isolated from a smear-ripened cheese.</title>
        <authorList>
            <consortium name="US DOE Joint Genome Institute (JGI-PGF)"/>
            <person name="Walter F."/>
            <person name="Albersmeier A."/>
            <person name="Kalinowski J."/>
            <person name="Ruckert C."/>
        </authorList>
    </citation>
    <scope>NUCLEOTIDE SEQUENCE</scope>
    <source>
        <strain evidence="3">KCTC 12870</strain>
    </source>
</reference>
<dbReference type="Proteomes" id="UP000642829">
    <property type="component" value="Unassembled WGS sequence"/>
</dbReference>
<accession>A0A8J3DJH5</accession>
<feature type="transmembrane region" description="Helical" evidence="1">
    <location>
        <begin position="149"/>
        <end position="173"/>
    </location>
</feature>
<dbReference type="InterPro" id="IPR025640">
    <property type="entry name" value="GYF_2"/>
</dbReference>
<evidence type="ECO:0000256" key="1">
    <source>
        <dbReference type="SAM" id="Phobius"/>
    </source>
</evidence>